<sequence length="195" mass="20397">MRFRLYAHPAPVILAGRSVPAPDGLHVEAAGGFRLRCTATAAMFEPLPGSVLRVRSADGVPLPGSDRPVTGFTIANETGADLAIWLETAGFHFVLPAGATVPAACVTPRPDGAGTWDGVGEIVSEPGLLQFFELADVSFVLGMPDGSVLEAYHPADPLIAAMLRELGYEARSRKHGGAEGRPEHVCVEGRFVSAG</sequence>
<protein>
    <submittedName>
        <fullName evidence="1">Uncharacterized protein</fullName>
    </submittedName>
</protein>
<dbReference type="Proteomes" id="UP000239415">
    <property type="component" value="Unassembled WGS sequence"/>
</dbReference>
<proteinExistence type="predicted"/>
<comment type="caution">
    <text evidence="1">The sequence shown here is derived from an EMBL/GenBank/DDBJ whole genome shotgun (WGS) entry which is preliminary data.</text>
</comment>
<name>A0A2T0KN27_9ACTN</name>
<gene>
    <name evidence="1" type="ORF">CLV67_102657</name>
</gene>
<reference evidence="1 2" key="1">
    <citation type="submission" date="2018-03" db="EMBL/GenBank/DDBJ databases">
        <title>Genomic Encyclopedia of Archaeal and Bacterial Type Strains, Phase II (KMG-II): from individual species to whole genera.</title>
        <authorList>
            <person name="Goeker M."/>
        </authorList>
    </citation>
    <scope>NUCLEOTIDE SEQUENCE [LARGE SCALE GENOMIC DNA]</scope>
    <source>
        <strain evidence="1 2">DSM 43146</strain>
    </source>
</reference>
<dbReference type="EMBL" id="PVMZ01000002">
    <property type="protein sequence ID" value="PRX24877.1"/>
    <property type="molecule type" value="Genomic_DNA"/>
</dbReference>
<evidence type="ECO:0000313" key="2">
    <source>
        <dbReference type="Proteomes" id="UP000239415"/>
    </source>
</evidence>
<organism evidence="1 2">
    <name type="scientific">Actinoplanes italicus</name>
    <dbReference type="NCBI Taxonomy" id="113567"/>
    <lineage>
        <taxon>Bacteria</taxon>
        <taxon>Bacillati</taxon>
        <taxon>Actinomycetota</taxon>
        <taxon>Actinomycetes</taxon>
        <taxon>Micromonosporales</taxon>
        <taxon>Micromonosporaceae</taxon>
        <taxon>Actinoplanes</taxon>
    </lineage>
</organism>
<evidence type="ECO:0000313" key="1">
    <source>
        <dbReference type="EMBL" id="PRX24877.1"/>
    </source>
</evidence>
<keyword evidence="2" id="KW-1185">Reference proteome</keyword>
<accession>A0A2T0KN27</accession>
<dbReference type="RefSeq" id="WP_106316325.1">
    <property type="nucleotide sequence ID" value="NZ_BOMO01000008.1"/>
</dbReference>
<dbReference type="AlphaFoldDB" id="A0A2T0KN27"/>